<feature type="transmembrane region" description="Helical" evidence="6">
    <location>
        <begin position="442"/>
        <end position="460"/>
    </location>
</feature>
<evidence type="ECO:0000256" key="4">
    <source>
        <dbReference type="ARBA" id="ARBA00022989"/>
    </source>
</evidence>
<dbReference type="InterPro" id="IPR044644">
    <property type="entry name" value="DinF-like"/>
</dbReference>
<evidence type="ECO:0000256" key="3">
    <source>
        <dbReference type="ARBA" id="ARBA00022692"/>
    </source>
</evidence>
<proteinExistence type="inferred from homology"/>
<dbReference type="AlphaFoldDB" id="A0A061S251"/>
<feature type="transmembrane region" description="Helical" evidence="6">
    <location>
        <begin position="329"/>
        <end position="350"/>
    </location>
</feature>
<reference evidence="8" key="1">
    <citation type="submission" date="2014-05" db="EMBL/GenBank/DDBJ databases">
        <title>The transcriptome of the halophilic microalga Tetraselmis sp. GSL018 isolated from the Great Salt Lake, Utah.</title>
        <authorList>
            <person name="Jinkerson R.E."/>
            <person name="D'Adamo S."/>
            <person name="Posewitz M.C."/>
        </authorList>
    </citation>
    <scope>NUCLEOTIDE SEQUENCE</scope>
    <source>
        <strain evidence="8">GSL018</strain>
    </source>
</reference>
<dbReference type="GO" id="GO:0015297">
    <property type="term" value="F:antiporter activity"/>
    <property type="evidence" value="ECO:0007669"/>
    <property type="project" value="InterPro"/>
</dbReference>
<dbReference type="GO" id="GO:0042910">
    <property type="term" value="F:xenobiotic transmembrane transporter activity"/>
    <property type="evidence" value="ECO:0007669"/>
    <property type="project" value="InterPro"/>
</dbReference>
<keyword evidence="3 6" id="KW-0812">Transmembrane</keyword>
<dbReference type="InterPro" id="IPR002528">
    <property type="entry name" value="MATE_fam"/>
</dbReference>
<dbReference type="Pfam" id="PF01554">
    <property type="entry name" value="MatE"/>
    <property type="match status" value="2"/>
</dbReference>
<comment type="caution">
    <text evidence="6">Lacks conserved residue(s) required for the propagation of feature annotation.</text>
</comment>
<evidence type="ECO:0000256" key="7">
    <source>
        <dbReference type="SAM" id="MobiDB-lite"/>
    </source>
</evidence>
<dbReference type="EMBL" id="GBEZ01008472">
    <property type="protein sequence ID" value="JAC77069.1"/>
    <property type="molecule type" value="Transcribed_RNA"/>
</dbReference>
<evidence type="ECO:0000256" key="1">
    <source>
        <dbReference type="ARBA" id="ARBA00004141"/>
    </source>
</evidence>
<evidence type="ECO:0000256" key="6">
    <source>
        <dbReference type="RuleBase" id="RU004914"/>
    </source>
</evidence>
<dbReference type="NCBIfam" id="TIGR00797">
    <property type="entry name" value="matE"/>
    <property type="match status" value="1"/>
</dbReference>
<protein>
    <recommendedName>
        <fullName evidence="6">Protein DETOXIFICATION</fullName>
    </recommendedName>
    <alternativeName>
        <fullName evidence="6">Multidrug and toxic compound extrusion protein</fullName>
    </alternativeName>
</protein>
<dbReference type="PANTHER" id="PTHR42893">
    <property type="entry name" value="PROTEIN DETOXIFICATION 44, CHLOROPLASTIC-RELATED"/>
    <property type="match status" value="1"/>
</dbReference>
<feature type="region of interest" description="Disordered" evidence="7">
    <location>
        <begin position="567"/>
        <end position="598"/>
    </location>
</feature>
<sequence length="598" mass="63979">MHIPCRVTKSARCFHLSKGRPLRLYCQLHLCRNCIRRTHTSNIRKISLQTRSLEQIFRAACDTISTRRTSRSAFSQGGHFVDHSAKRAEDSFTIGLRKEVSRSELKVHNGEKSEVVTEDEPISVCDDNGRKRSVGFREEMGGLCAIAIPAFFSLGLDPLLSSVDTAIVGRLGAESLAATGISSMAFTYCQAPFHFMPIVTPEVTTALAQGDEERASRFSANSLWLSFGVGALITVCLIISGSTLLKFVGTSQDIHSLALDCLYARSVGAPALLWSQACHAIFRAHKNTLTPLAITLQTSILNFVLDMALVFGLGWGAAGAAIATSFSQWVGAGLLAVILVKQGVLSIGVMKRCPGPREATSILGRVLTVSVPHVISYSFLGRASMVVNQLGAVHIAAHEILRQVWNCAVIGFDAFNIATQTLIAEALGRGDHNCARRLSRRILITMTVFGSVIGCLLYAGRYQIATVFTSSAPVIEVTGSVLHLLAGMLPIDGVNFVLEGILIGGLQAGFMARTWALTSVCGLLLLEASGQLFTESVLSVWALLELMTLLSCGIFCARLLSRQSPLHEGAGGESGSRDSGSGDGSVRTKAKLSDAAPT</sequence>
<comment type="subcellular location">
    <subcellularLocation>
        <location evidence="1">Membrane</location>
        <topology evidence="1">Multi-pass membrane protein</topology>
    </subcellularLocation>
</comment>
<keyword evidence="5 6" id="KW-0472">Membrane</keyword>
<organism evidence="8">
    <name type="scientific">Tetraselmis sp. GSL018</name>
    <dbReference type="NCBI Taxonomy" id="582737"/>
    <lineage>
        <taxon>Eukaryota</taxon>
        <taxon>Viridiplantae</taxon>
        <taxon>Chlorophyta</taxon>
        <taxon>core chlorophytes</taxon>
        <taxon>Chlorodendrophyceae</taxon>
        <taxon>Chlorodendrales</taxon>
        <taxon>Chlorodendraceae</taxon>
        <taxon>Tetraselmis</taxon>
    </lineage>
</organism>
<evidence type="ECO:0000313" key="8">
    <source>
        <dbReference type="EMBL" id="JAC77069.1"/>
    </source>
</evidence>
<evidence type="ECO:0000256" key="5">
    <source>
        <dbReference type="ARBA" id="ARBA00023136"/>
    </source>
</evidence>
<dbReference type="PANTHER" id="PTHR42893:SF46">
    <property type="entry name" value="PROTEIN DETOXIFICATION 44, CHLOROPLASTIC"/>
    <property type="match status" value="1"/>
</dbReference>
<accession>A0A061S251</accession>
<keyword evidence="4 6" id="KW-1133">Transmembrane helix</keyword>
<name>A0A061S251_9CHLO</name>
<gene>
    <name evidence="8" type="ORF">TSPGSL018_18574</name>
</gene>
<feature type="transmembrane region" description="Helical" evidence="6">
    <location>
        <begin position="480"/>
        <end position="503"/>
    </location>
</feature>
<dbReference type="GO" id="GO:0016020">
    <property type="term" value="C:membrane"/>
    <property type="evidence" value="ECO:0007669"/>
    <property type="project" value="UniProtKB-SubCell"/>
</dbReference>
<comment type="similarity">
    <text evidence="2 6">Belongs to the multi antimicrobial extrusion (MATE) (TC 2.A.66.1) family.</text>
</comment>
<feature type="transmembrane region" description="Helical" evidence="6">
    <location>
        <begin position="303"/>
        <end position="323"/>
    </location>
</feature>
<feature type="transmembrane region" description="Helical" evidence="6">
    <location>
        <begin position="223"/>
        <end position="242"/>
    </location>
</feature>
<evidence type="ECO:0000256" key="2">
    <source>
        <dbReference type="ARBA" id="ARBA00010199"/>
    </source>
</evidence>